<name>A0A8K0C6F0_IGNLU</name>
<dbReference type="GO" id="GO:0006260">
    <property type="term" value="P:DNA replication"/>
    <property type="evidence" value="ECO:0007669"/>
    <property type="project" value="UniProtKB-KW"/>
</dbReference>
<reference evidence="4" key="1">
    <citation type="submission" date="2019-08" db="EMBL/GenBank/DDBJ databases">
        <title>The genome of the North American firefly Photinus pyralis.</title>
        <authorList>
            <consortium name="Photinus pyralis genome working group"/>
            <person name="Fallon T.R."/>
            <person name="Sander Lower S.E."/>
            <person name="Weng J.-K."/>
        </authorList>
    </citation>
    <scope>NUCLEOTIDE SEQUENCE</scope>
    <source>
        <strain evidence="4">TRF0915ILg1</strain>
        <tissue evidence="4">Whole body</tissue>
    </source>
</reference>
<dbReference type="GO" id="GO:0000775">
    <property type="term" value="C:chromosome, centromeric region"/>
    <property type="evidence" value="ECO:0007669"/>
    <property type="project" value="TreeGrafter"/>
</dbReference>
<evidence type="ECO:0000256" key="2">
    <source>
        <dbReference type="ARBA" id="ARBA00017682"/>
    </source>
</evidence>
<dbReference type="Pfam" id="PF09724">
    <property type="entry name" value="Dcc1"/>
    <property type="match status" value="1"/>
</dbReference>
<accession>A0A8K0C6F0</accession>
<evidence type="ECO:0000313" key="5">
    <source>
        <dbReference type="Proteomes" id="UP000801492"/>
    </source>
</evidence>
<comment type="caution">
    <text evidence="4">The sequence shown here is derived from an EMBL/GenBank/DDBJ whole genome shotgun (WGS) entry which is preliminary data.</text>
</comment>
<dbReference type="PANTHER" id="PTHR13395:SF6">
    <property type="entry name" value="SISTER CHROMATID COHESION PROTEIN DCC1"/>
    <property type="match status" value="1"/>
</dbReference>
<evidence type="ECO:0000256" key="1">
    <source>
        <dbReference type="ARBA" id="ARBA00007017"/>
    </source>
</evidence>
<keyword evidence="3" id="KW-0235">DNA replication</keyword>
<dbReference type="Proteomes" id="UP000801492">
    <property type="component" value="Unassembled WGS sequence"/>
</dbReference>
<organism evidence="4 5">
    <name type="scientific">Ignelater luminosus</name>
    <name type="common">Cucubano</name>
    <name type="synonym">Pyrophorus luminosus</name>
    <dbReference type="NCBI Taxonomy" id="2038154"/>
    <lineage>
        <taxon>Eukaryota</taxon>
        <taxon>Metazoa</taxon>
        <taxon>Ecdysozoa</taxon>
        <taxon>Arthropoda</taxon>
        <taxon>Hexapoda</taxon>
        <taxon>Insecta</taxon>
        <taxon>Pterygota</taxon>
        <taxon>Neoptera</taxon>
        <taxon>Endopterygota</taxon>
        <taxon>Coleoptera</taxon>
        <taxon>Polyphaga</taxon>
        <taxon>Elateriformia</taxon>
        <taxon>Elateroidea</taxon>
        <taxon>Elateridae</taxon>
        <taxon>Agrypninae</taxon>
        <taxon>Pyrophorini</taxon>
        <taxon>Ignelater</taxon>
    </lineage>
</organism>
<dbReference type="GO" id="GO:0031390">
    <property type="term" value="C:Ctf18 RFC-like complex"/>
    <property type="evidence" value="ECO:0007669"/>
    <property type="project" value="InterPro"/>
</dbReference>
<comment type="similarity">
    <text evidence="1">Belongs to the DCC1 family.</text>
</comment>
<evidence type="ECO:0000313" key="4">
    <source>
        <dbReference type="EMBL" id="KAF2879677.1"/>
    </source>
</evidence>
<evidence type="ECO:0000256" key="3">
    <source>
        <dbReference type="ARBA" id="ARBA00022705"/>
    </source>
</evidence>
<gene>
    <name evidence="4" type="ORF">ILUMI_26483</name>
</gene>
<protein>
    <recommendedName>
        <fullName evidence="2">Sister chromatid cohesion protein DCC1</fullName>
    </recommendedName>
</protein>
<dbReference type="GO" id="GO:0000785">
    <property type="term" value="C:chromatin"/>
    <property type="evidence" value="ECO:0007669"/>
    <property type="project" value="TreeGrafter"/>
</dbReference>
<proteinExistence type="inferred from homology"/>
<sequence>MSEMEVEIPAYSDYFIKEEMERSLKDIDDILNLAKLNPNNLFPTSQIVYFTSKNLHNNNYRLLQLDNHLLETLNKGDSIRIKGTENENAVLCTDTRTYDILETETSNSLLLVQGLRFKDSLKANSERSISKVTASGIFYDYLEVKVSKPRLHRLYEILNKTLYKGPEYEKDVNDDDLFTYSDLLNNIQASKKELNDALASMHIVKMNDKIRLLDLEYHFRILSYMLRLIDDNSWGLDEIDYETTINSLNELAPFEVLNSLFDLYTEESKIVDSLQLYRYKERDVCRFFAQILLSHAGKFNFSEFLQAWSESVPEGMKPEIEMLNGLAIIDKTTIPHVIRAFPEENLPENIMDRFKVLFDVKEKWTVPEIAPYIQQLTTDKADVNTLLAKYARASTVNGVKYYSAKHAK</sequence>
<dbReference type="GO" id="GO:0034088">
    <property type="term" value="P:maintenance of mitotic sister chromatid cohesion"/>
    <property type="evidence" value="ECO:0007669"/>
    <property type="project" value="TreeGrafter"/>
</dbReference>
<dbReference type="PANTHER" id="PTHR13395">
    <property type="entry name" value="SISTER CHROMATID COHESION PROTEIN DCC1-RELATED"/>
    <property type="match status" value="1"/>
</dbReference>
<dbReference type="InterPro" id="IPR019128">
    <property type="entry name" value="Dcc1"/>
</dbReference>
<dbReference type="AlphaFoldDB" id="A0A8K0C6F0"/>
<dbReference type="OrthoDB" id="5199543at2759"/>
<dbReference type="EMBL" id="VTPC01091098">
    <property type="protein sequence ID" value="KAF2879677.1"/>
    <property type="molecule type" value="Genomic_DNA"/>
</dbReference>
<keyword evidence="5" id="KW-1185">Reference proteome</keyword>